<evidence type="ECO:0000313" key="1">
    <source>
        <dbReference type="EMBL" id="ABK92584.1"/>
    </source>
</evidence>
<organism evidence="1">
    <name type="scientific">Populus trichocarpa</name>
    <name type="common">Western balsam poplar</name>
    <name type="synonym">Populus balsamifera subsp. trichocarpa</name>
    <dbReference type="NCBI Taxonomy" id="3694"/>
    <lineage>
        <taxon>Eukaryota</taxon>
        <taxon>Viridiplantae</taxon>
        <taxon>Streptophyta</taxon>
        <taxon>Embryophyta</taxon>
        <taxon>Tracheophyta</taxon>
        <taxon>Spermatophyta</taxon>
        <taxon>Magnoliopsida</taxon>
        <taxon>eudicotyledons</taxon>
        <taxon>Gunneridae</taxon>
        <taxon>Pentapetalae</taxon>
        <taxon>rosids</taxon>
        <taxon>fabids</taxon>
        <taxon>Malpighiales</taxon>
        <taxon>Salicaceae</taxon>
        <taxon>Saliceae</taxon>
        <taxon>Populus</taxon>
    </lineage>
</organism>
<reference evidence="1" key="1">
    <citation type="journal article" date="2008" name="BMC Genomics">
        <title>Analysis of 4,664 high-quality sequence-finished poplar full-length cDNA clones and their utility for the discovery of genes responding to insect feeding.</title>
        <authorList>
            <person name="Ralph S.G."/>
            <person name="Chun H.J."/>
            <person name="Cooper D."/>
            <person name="Kirkpatrick R."/>
            <person name="Kolosova N."/>
            <person name="Gunter L."/>
            <person name="Tuskan G.A."/>
            <person name="Douglas C.J."/>
            <person name="Holt R.A."/>
            <person name="Jones S.J."/>
            <person name="Marra M.A."/>
            <person name="Bohlmann J."/>
        </authorList>
    </citation>
    <scope>NUCLEOTIDE SEQUENCE</scope>
    <source>
        <tissue evidence="1">Outer xylem</tissue>
    </source>
</reference>
<dbReference type="EMBL" id="EF144336">
    <property type="protein sequence ID" value="ABK92584.1"/>
    <property type="molecule type" value="mRNA"/>
</dbReference>
<accession>A9P881</accession>
<sequence length="35" mass="4285">MTTWMLQSCACLHRMCQHLMPGHWRNGQWFNLPRL</sequence>
<proteinExistence type="evidence at transcript level"/>
<protein>
    <submittedName>
        <fullName evidence="1">Uncharacterized protein</fullName>
    </submittedName>
</protein>
<dbReference type="AlphaFoldDB" id="A9P881"/>
<name>A9P881_POPTR</name>